<protein>
    <submittedName>
        <fullName evidence="1">Uncharacterized protein</fullName>
    </submittedName>
</protein>
<evidence type="ECO:0000313" key="1">
    <source>
        <dbReference type="EMBL" id="AOW99184.1"/>
    </source>
</evidence>
<name>A0A1D8TNK6_9CYAN</name>
<evidence type="ECO:0000313" key="2">
    <source>
        <dbReference type="Proteomes" id="UP000177870"/>
    </source>
</evidence>
<gene>
    <name evidence="1" type="ORF">BJP34_06720</name>
</gene>
<dbReference type="Proteomes" id="UP000177870">
    <property type="component" value="Chromosome"/>
</dbReference>
<dbReference type="RefSeq" id="WP_070391676.1">
    <property type="nucleotide sequence ID" value="NZ_CP017599.1"/>
</dbReference>
<reference evidence="2" key="1">
    <citation type="submission" date="2016-10" db="EMBL/GenBank/DDBJ databases">
        <title>Comparative genomics uncovers the prolific and rare metabolic potential of the cyanobacterial genus Moorea.</title>
        <authorList>
            <person name="Leao T."/>
            <person name="Castelao G."/>
            <person name="Korobeynikov A."/>
            <person name="Monroe E.A."/>
            <person name="Podell S."/>
            <person name="Glukhov E."/>
            <person name="Allen E."/>
            <person name="Gerwick W.H."/>
            <person name="Gerwick L."/>
        </authorList>
    </citation>
    <scope>NUCLEOTIDE SEQUENCE [LARGE SCALE GENOMIC DNA]</scope>
    <source>
        <strain evidence="2">PAL-8-15-08-1</strain>
    </source>
</reference>
<dbReference type="AlphaFoldDB" id="A0A1D8TNK6"/>
<proteinExistence type="predicted"/>
<accession>A0A1D8TNK6</accession>
<sequence length="171" mass="19553">MQTNYWILLIAIIFLGAGCLGCELNRTTSDVLATVWKPSTTPLRVSTVSPWYRRLVKPDPLSLTQAIMDNHRQTLTIFLDKPFYRERPEPEITLTGVLQSSPVRVGPNTRDMPLKLETQAETLSVYVTSREEEILDRFVNRKVRVIGKRVDQRAEGYGFEIWIGSISINDD</sequence>
<dbReference type="OrthoDB" id="9957988at2"/>
<dbReference type="KEGG" id="mpro:BJP34_06720"/>
<organism evidence="1 2">
    <name type="scientific">Moorena producens PAL-8-15-08-1</name>
    <dbReference type="NCBI Taxonomy" id="1458985"/>
    <lineage>
        <taxon>Bacteria</taxon>
        <taxon>Bacillati</taxon>
        <taxon>Cyanobacteriota</taxon>
        <taxon>Cyanophyceae</taxon>
        <taxon>Coleofasciculales</taxon>
        <taxon>Coleofasciculaceae</taxon>
        <taxon>Moorena</taxon>
    </lineage>
</organism>
<dbReference type="EMBL" id="CP017599">
    <property type="protein sequence ID" value="AOW99184.1"/>
    <property type="molecule type" value="Genomic_DNA"/>
</dbReference>